<evidence type="ECO:0000256" key="5">
    <source>
        <dbReference type="ARBA" id="ARBA00022801"/>
    </source>
</evidence>
<dbReference type="GO" id="GO:0006508">
    <property type="term" value="P:proteolysis"/>
    <property type="evidence" value="ECO:0007669"/>
    <property type="project" value="InterPro"/>
</dbReference>
<dbReference type="InterPro" id="IPR015927">
    <property type="entry name" value="Peptidase_S24_S26A/B/C"/>
</dbReference>
<dbReference type="Gene3D" id="1.10.10.10">
    <property type="entry name" value="Winged helix-like DNA-binding domain superfamily/Winged helix DNA-binding domain"/>
    <property type="match status" value="1"/>
</dbReference>
<organism evidence="16 17">
    <name type="scientific">Bifidobacterium gallicum DSM 20093 = LMG 11596</name>
    <dbReference type="NCBI Taxonomy" id="561180"/>
    <lineage>
        <taxon>Bacteria</taxon>
        <taxon>Bacillati</taxon>
        <taxon>Actinomycetota</taxon>
        <taxon>Actinomycetes</taxon>
        <taxon>Bifidobacteriales</taxon>
        <taxon>Bifidobacteriaceae</taxon>
        <taxon>Bifidobacterium</taxon>
    </lineage>
</organism>
<dbReference type="CDD" id="cd06529">
    <property type="entry name" value="S24_LexA-like"/>
    <property type="match status" value="1"/>
</dbReference>
<comment type="caution">
    <text evidence="16">The sequence shown here is derived from an EMBL/GenBank/DDBJ whole genome shotgun (WGS) entry which is preliminary data.</text>
</comment>
<dbReference type="SUPFAM" id="SSF46785">
    <property type="entry name" value="Winged helix' DNA-binding domain"/>
    <property type="match status" value="1"/>
</dbReference>
<evidence type="ECO:0000259" key="14">
    <source>
        <dbReference type="Pfam" id="PF00717"/>
    </source>
</evidence>
<feature type="domain" description="Peptidase S24/S26A/S26B/S26C" evidence="14">
    <location>
        <begin position="145"/>
        <end position="257"/>
    </location>
</feature>
<evidence type="ECO:0000313" key="16">
    <source>
        <dbReference type="EMBL" id="EFA23757.1"/>
    </source>
</evidence>
<proteinExistence type="inferred from homology"/>
<comment type="catalytic activity">
    <reaction evidence="12">
        <text>Hydrolysis of Ala-|-Gly bond in repressor LexA.</text>
        <dbReference type="EC" id="3.4.21.88"/>
    </reaction>
</comment>
<sequence length="263" mass="28544">MIDIRTFVRISQHAFEHLFEILAISRYAGRVATKGTAMSVNNPTPRREREPLTDRQQAMLNAIQELTSANGFAPSMRELGQAVGLSSTSSVKHQLQVLADKGYIRKVGNKGRAIEIIDADTPTLGNIADISISGLPSLENSMDVPLVGSIAAGTPITAEQHVEDVMRLPVRLTGTGKLFMLEVHGDSMVDAAICDGDFVVVREQHTADNGDIVAALLGDEATVKTFRNEDGHIWLMPHNPSYSPIDGTHAQIMGKVVTVLRRL</sequence>
<dbReference type="Pfam" id="PF01726">
    <property type="entry name" value="LexA_DNA_bind"/>
    <property type="match status" value="1"/>
</dbReference>
<dbReference type="InterPro" id="IPR006200">
    <property type="entry name" value="LexA"/>
</dbReference>
<dbReference type="GO" id="GO:0006281">
    <property type="term" value="P:DNA repair"/>
    <property type="evidence" value="ECO:0007669"/>
    <property type="project" value="UniProtKB-UniRule"/>
</dbReference>
<feature type="site" description="Cleavage; by autolysis" evidence="12">
    <location>
        <begin position="152"/>
        <end position="153"/>
    </location>
</feature>
<evidence type="ECO:0000256" key="11">
    <source>
        <dbReference type="ARBA" id="ARBA00023236"/>
    </source>
</evidence>
<dbReference type="InterPro" id="IPR036388">
    <property type="entry name" value="WH-like_DNA-bd_sf"/>
</dbReference>
<evidence type="ECO:0000259" key="15">
    <source>
        <dbReference type="Pfam" id="PF01726"/>
    </source>
</evidence>
<evidence type="ECO:0000256" key="9">
    <source>
        <dbReference type="ARBA" id="ARBA00023163"/>
    </source>
</evidence>
<dbReference type="MEROPS" id="S24.001"/>
<dbReference type="Pfam" id="PF00717">
    <property type="entry name" value="Peptidase_S24"/>
    <property type="match status" value="1"/>
</dbReference>
<protein>
    <recommendedName>
        <fullName evidence="12">LexA repressor</fullName>
        <ecNumber evidence="12">3.4.21.88</ecNumber>
    </recommendedName>
</protein>
<evidence type="ECO:0000256" key="7">
    <source>
        <dbReference type="ARBA" id="ARBA00023015"/>
    </source>
</evidence>
<evidence type="ECO:0000256" key="2">
    <source>
        <dbReference type="ARBA" id="ARBA00022491"/>
    </source>
</evidence>
<dbReference type="PRINTS" id="PR00726">
    <property type="entry name" value="LEXASERPTASE"/>
</dbReference>
<dbReference type="Proteomes" id="UP000003656">
    <property type="component" value="Unassembled WGS sequence"/>
</dbReference>
<keyword evidence="2 12" id="KW-0678">Repressor</keyword>
<name>D1NSV5_9BIFI</name>
<keyword evidence="7 12" id="KW-0805">Transcription regulation</keyword>
<dbReference type="InterPro" id="IPR036286">
    <property type="entry name" value="LexA/Signal_pep-like_sf"/>
</dbReference>
<dbReference type="HAMAP" id="MF_00015">
    <property type="entry name" value="LexA"/>
    <property type="match status" value="1"/>
</dbReference>
<comment type="subunit">
    <text evidence="12">Homodimer.</text>
</comment>
<evidence type="ECO:0000256" key="8">
    <source>
        <dbReference type="ARBA" id="ARBA00023125"/>
    </source>
</evidence>
<evidence type="ECO:0000256" key="1">
    <source>
        <dbReference type="ARBA" id="ARBA00007484"/>
    </source>
</evidence>
<keyword evidence="8 12" id="KW-0238">DNA-binding</keyword>
<dbReference type="GO" id="GO:0009432">
    <property type="term" value="P:SOS response"/>
    <property type="evidence" value="ECO:0007669"/>
    <property type="project" value="UniProtKB-UniRule"/>
</dbReference>
<keyword evidence="4 12" id="KW-0227">DNA damage</keyword>
<dbReference type="FunFam" id="2.10.109.10:FF:000001">
    <property type="entry name" value="LexA repressor"/>
    <property type="match status" value="1"/>
</dbReference>
<feature type="active site" description="For autocatalytic cleavage activity" evidence="12">
    <location>
        <position position="224"/>
    </location>
</feature>
<dbReference type="GO" id="GO:0003677">
    <property type="term" value="F:DNA binding"/>
    <property type="evidence" value="ECO:0007669"/>
    <property type="project" value="UniProtKB-UniRule"/>
</dbReference>
<feature type="DNA-binding region" description="H-T-H motif" evidence="12">
    <location>
        <begin position="76"/>
        <end position="96"/>
    </location>
</feature>
<keyword evidence="6 12" id="KW-0068">Autocatalytic cleavage</keyword>
<keyword evidence="11 12" id="KW-0742">SOS response</keyword>
<keyword evidence="5 12" id="KW-0378">Hydrolase</keyword>
<evidence type="ECO:0000256" key="6">
    <source>
        <dbReference type="ARBA" id="ARBA00022813"/>
    </source>
</evidence>
<dbReference type="Gene3D" id="2.10.109.10">
    <property type="entry name" value="Umud Fragment, subunit A"/>
    <property type="match status" value="1"/>
</dbReference>
<dbReference type="SUPFAM" id="SSF51306">
    <property type="entry name" value="LexA/Signal peptidase"/>
    <property type="match status" value="1"/>
</dbReference>
<dbReference type="PANTHER" id="PTHR33516:SF2">
    <property type="entry name" value="LEXA REPRESSOR-RELATED"/>
    <property type="match status" value="1"/>
</dbReference>
<dbReference type="InterPro" id="IPR039418">
    <property type="entry name" value="LexA-like"/>
</dbReference>
<comment type="similarity">
    <text evidence="1 12 13">Belongs to the peptidase S24 family.</text>
</comment>
<feature type="active site" description="For autocatalytic cleavage activity" evidence="12">
    <location>
        <position position="187"/>
    </location>
</feature>
<gene>
    <name evidence="12 16" type="primary">lexA</name>
    <name evidence="16" type="ORF">BIFGAL_02865</name>
</gene>
<dbReference type="InterPro" id="IPR050077">
    <property type="entry name" value="LexA_repressor"/>
</dbReference>
<evidence type="ECO:0000256" key="12">
    <source>
        <dbReference type="HAMAP-Rule" id="MF_00015"/>
    </source>
</evidence>
<dbReference type="GO" id="GO:0045892">
    <property type="term" value="P:negative regulation of DNA-templated transcription"/>
    <property type="evidence" value="ECO:0007669"/>
    <property type="project" value="UniProtKB-UniRule"/>
</dbReference>
<dbReference type="AlphaFoldDB" id="D1NSV5"/>
<keyword evidence="3 12" id="KW-0235">DNA replication</keyword>
<dbReference type="GO" id="GO:0004252">
    <property type="term" value="F:serine-type endopeptidase activity"/>
    <property type="evidence" value="ECO:0007669"/>
    <property type="project" value="UniProtKB-UniRule"/>
</dbReference>
<dbReference type="InterPro" id="IPR006199">
    <property type="entry name" value="LexA_DNA-bd_dom"/>
</dbReference>
<evidence type="ECO:0000256" key="3">
    <source>
        <dbReference type="ARBA" id="ARBA00022705"/>
    </source>
</evidence>
<dbReference type="GO" id="GO:0006260">
    <property type="term" value="P:DNA replication"/>
    <property type="evidence" value="ECO:0007669"/>
    <property type="project" value="UniProtKB-UniRule"/>
</dbReference>
<accession>D1NSV5</accession>
<dbReference type="NCBIfam" id="TIGR00498">
    <property type="entry name" value="lexA"/>
    <property type="match status" value="1"/>
</dbReference>
<dbReference type="EC" id="3.4.21.88" evidence="12"/>
<reference evidence="16 17" key="1">
    <citation type="submission" date="2009-11" db="EMBL/GenBank/DDBJ databases">
        <authorList>
            <person name="Weinstock G."/>
            <person name="Sodergren E."/>
            <person name="Clifton S."/>
            <person name="Fulton L."/>
            <person name="Fulton B."/>
            <person name="Courtney L."/>
            <person name="Fronick C."/>
            <person name="Harrison M."/>
            <person name="Strong C."/>
            <person name="Farmer C."/>
            <person name="Delahaunty K."/>
            <person name="Markovic C."/>
            <person name="Hall O."/>
            <person name="Minx P."/>
            <person name="Tomlinson C."/>
            <person name="Mitreva M."/>
            <person name="Nelson J."/>
            <person name="Hou S."/>
            <person name="Wollam A."/>
            <person name="Pepin K.H."/>
            <person name="Johnson M."/>
            <person name="Bhonagiri V."/>
            <person name="Nash W.E."/>
            <person name="Warren W."/>
            <person name="Chinwalla A."/>
            <person name="Mardis E.R."/>
            <person name="Wilson R.K."/>
        </authorList>
    </citation>
    <scope>NUCLEOTIDE SEQUENCE [LARGE SCALE GENOMIC DNA]</scope>
    <source>
        <strain evidence="16 17">DSM 20093</strain>
    </source>
</reference>
<evidence type="ECO:0000256" key="10">
    <source>
        <dbReference type="ARBA" id="ARBA00023204"/>
    </source>
</evidence>
<dbReference type="eggNOG" id="COG1974">
    <property type="taxonomic scope" value="Bacteria"/>
</dbReference>
<evidence type="ECO:0000256" key="4">
    <source>
        <dbReference type="ARBA" id="ARBA00022763"/>
    </source>
</evidence>
<dbReference type="PANTHER" id="PTHR33516">
    <property type="entry name" value="LEXA REPRESSOR"/>
    <property type="match status" value="1"/>
</dbReference>
<evidence type="ECO:0000313" key="17">
    <source>
        <dbReference type="Proteomes" id="UP000003656"/>
    </source>
</evidence>
<comment type="function">
    <text evidence="12">Represses a number of genes involved in the response to DNA damage (SOS response), including recA and lexA. In the presence of single-stranded DNA, RecA interacts with LexA causing an autocatalytic cleavage which disrupts the DNA-binding part of LexA, leading to derepression of the SOS regulon and eventually DNA repair.</text>
</comment>
<keyword evidence="9 12" id="KW-0804">Transcription</keyword>
<dbReference type="STRING" id="561180.BIFGAL_02865"/>
<dbReference type="EMBL" id="ABXB03000001">
    <property type="protein sequence ID" value="EFA23757.1"/>
    <property type="molecule type" value="Genomic_DNA"/>
</dbReference>
<keyword evidence="10 12" id="KW-0234">DNA repair</keyword>
<evidence type="ECO:0000256" key="13">
    <source>
        <dbReference type="RuleBase" id="RU003991"/>
    </source>
</evidence>
<feature type="domain" description="LexA repressor DNA-binding" evidence="15">
    <location>
        <begin position="50"/>
        <end position="113"/>
    </location>
</feature>
<dbReference type="InterPro" id="IPR006197">
    <property type="entry name" value="Peptidase_S24_LexA"/>
</dbReference>
<dbReference type="InterPro" id="IPR036390">
    <property type="entry name" value="WH_DNA-bd_sf"/>
</dbReference>